<dbReference type="SUPFAM" id="SSF51338">
    <property type="entry name" value="Composite domain of metallo-dependent hydrolases"/>
    <property type="match status" value="1"/>
</dbReference>
<dbReference type="InterPro" id="IPR050138">
    <property type="entry name" value="DHOase/Allantoinase_Hydrolase"/>
</dbReference>
<dbReference type="PANTHER" id="PTHR43668:SF5">
    <property type="entry name" value="AMIDOHYDROLASE 3 DOMAIN-CONTAINING PROTEIN"/>
    <property type="match status" value="1"/>
</dbReference>
<keyword evidence="1" id="KW-0732">Signal</keyword>
<dbReference type="AlphaFoldDB" id="S8E913"/>
<evidence type="ECO:0000256" key="1">
    <source>
        <dbReference type="SAM" id="SignalP"/>
    </source>
</evidence>
<evidence type="ECO:0000313" key="4">
    <source>
        <dbReference type="Proteomes" id="UP000015241"/>
    </source>
</evidence>
<dbReference type="InterPro" id="IPR032466">
    <property type="entry name" value="Metal_Hydrolase"/>
</dbReference>
<dbReference type="InterPro" id="IPR006680">
    <property type="entry name" value="Amidohydro-rel"/>
</dbReference>
<evidence type="ECO:0000313" key="3">
    <source>
        <dbReference type="EMBL" id="EPS99813.1"/>
    </source>
</evidence>
<protein>
    <recommendedName>
        <fullName evidence="2">Amidohydrolase-related domain-containing protein</fullName>
    </recommendedName>
</protein>
<gene>
    <name evidence="3" type="ORF">FOMPIDRAFT_1060582</name>
</gene>
<dbReference type="eggNOG" id="ENOG502QQ9Z">
    <property type="taxonomic scope" value="Eukaryota"/>
</dbReference>
<dbReference type="InterPro" id="IPR011059">
    <property type="entry name" value="Metal-dep_hydrolase_composite"/>
</dbReference>
<feature type="chain" id="PRO_5004550301" description="Amidohydrolase-related domain-containing protein" evidence="1">
    <location>
        <begin position="25"/>
        <end position="921"/>
    </location>
</feature>
<dbReference type="GO" id="GO:0004038">
    <property type="term" value="F:allantoinase activity"/>
    <property type="evidence" value="ECO:0007669"/>
    <property type="project" value="TreeGrafter"/>
</dbReference>
<dbReference type="Pfam" id="PF01979">
    <property type="entry name" value="Amidohydro_1"/>
    <property type="match status" value="1"/>
</dbReference>
<sequence>MFRGALALFALLVVSLQAPTLWTALRPLPPHATAALSRCRSLSLSPGPSDDFRRRRVSDRYVPGTRPYLLRNARIWTGAENGTEVIHADILLDKGIIKSIGHLGHAQLKGYMEYAVTVDLHGAWVTPGIVDLHSHLGVDSAPHLRGALDVNSFHGPILPWLRALDGLNTHDAAYQLSVAGGVTTALVLPGSANAIGGQGFTIKLRQTAERTPTSMLLEPPYQINASFPDQGDRPRWRQMKHACGENPSRVYGNTRMDTIWAFRNAYDTARKIKQSQDAYCADAFAGNWDVLKDQPYPEDLQWEALVDVLRGRVKVQIHCYETVDIDDLVRISNEFNFPIAAFHHAHEAYLMPDTLKKAYDHTPAVAMFATNARYKREAYRGSEFAPRILAEHGVPVVMKSDHPVTDSRYLLYQAQLAYLYGLPENLAIASVTSTPAEIMGMGHRIGYVKEGWDADLVVWDSHPLALGATPKQVFIDGIPQLESPHSVEKPASFQRTPKVPNFDQEAADVVKYDGLPPLTPRQSTSNVIFTDVKSVFTRAGDTVRELFNAADSETGAVIVENGTVTCWGTYTSCVTPSLLANAEVVNVKGGSVSPGFTSFGAPLGLGEIGAEPSTADGYVFDPLVQKVPTILGGDGAIIRAVDGLSFGTRDALLAYRAGVTKGISAPAHRGFYAGLGTTFFTGATNRLDKGAIIQETTAVHITVRPELSVSVSTQVAALRRMLLHPVDGDAGDWFRAVGEGRVTLVVDTDSADIIATLILLKREVEKVYESTVKLTISGGQEAYLLAKEVADAGVGVLQTFSRPYPGNWQGQRILPGLPLTQQTSIAVLLEHNVTVGIGTTSPSDARNLPYDVAWVAYDTGGKLSKEDTLALASTNVEVLLGGDVDVDGVQDMVVTVGGDILDMQSKVVAVISPGRQLVDLL</sequence>
<feature type="domain" description="Amidohydrolase-related" evidence="2">
    <location>
        <begin position="124"/>
        <end position="477"/>
    </location>
</feature>
<dbReference type="HOGENOM" id="CLU_006273_0_0_1"/>
<accession>S8E913</accession>
<dbReference type="OrthoDB" id="10258955at2759"/>
<dbReference type="GO" id="GO:0006145">
    <property type="term" value="P:purine nucleobase catabolic process"/>
    <property type="evidence" value="ECO:0007669"/>
    <property type="project" value="TreeGrafter"/>
</dbReference>
<proteinExistence type="predicted"/>
<dbReference type="GO" id="GO:0005737">
    <property type="term" value="C:cytoplasm"/>
    <property type="evidence" value="ECO:0007669"/>
    <property type="project" value="TreeGrafter"/>
</dbReference>
<organism evidence="3 4">
    <name type="scientific">Fomitopsis schrenkii</name>
    <name type="common">Brown rot fungus</name>
    <dbReference type="NCBI Taxonomy" id="2126942"/>
    <lineage>
        <taxon>Eukaryota</taxon>
        <taxon>Fungi</taxon>
        <taxon>Dikarya</taxon>
        <taxon>Basidiomycota</taxon>
        <taxon>Agaricomycotina</taxon>
        <taxon>Agaricomycetes</taxon>
        <taxon>Polyporales</taxon>
        <taxon>Fomitopsis</taxon>
    </lineage>
</organism>
<dbReference type="PANTHER" id="PTHR43668">
    <property type="entry name" value="ALLANTOINASE"/>
    <property type="match status" value="1"/>
</dbReference>
<name>S8E913_FOMSC</name>
<dbReference type="Gene3D" id="3.20.20.140">
    <property type="entry name" value="Metal-dependent hydrolases"/>
    <property type="match status" value="2"/>
</dbReference>
<dbReference type="Proteomes" id="UP000015241">
    <property type="component" value="Unassembled WGS sequence"/>
</dbReference>
<dbReference type="STRING" id="743788.S8E913"/>
<keyword evidence="4" id="KW-1185">Reference proteome</keyword>
<dbReference type="SUPFAM" id="SSF51556">
    <property type="entry name" value="Metallo-dependent hydrolases"/>
    <property type="match status" value="1"/>
</dbReference>
<evidence type="ECO:0000259" key="2">
    <source>
        <dbReference type="Pfam" id="PF01979"/>
    </source>
</evidence>
<dbReference type="InParanoid" id="S8E913"/>
<reference evidence="3 4" key="1">
    <citation type="journal article" date="2012" name="Science">
        <title>The Paleozoic origin of enzymatic lignin decomposition reconstructed from 31 fungal genomes.</title>
        <authorList>
            <person name="Floudas D."/>
            <person name="Binder M."/>
            <person name="Riley R."/>
            <person name="Barry K."/>
            <person name="Blanchette R.A."/>
            <person name="Henrissat B."/>
            <person name="Martinez A.T."/>
            <person name="Otillar R."/>
            <person name="Spatafora J.W."/>
            <person name="Yadav J.S."/>
            <person name="Aerts A."/>
            <person name="Benoit I."/>
            <person name="Boyd A."/>
            <person name="Carlson A."/>
            <person name="Copeland A."/>
            <person name="Coutinho P.M."/>
            <person name="de Vries R.P."/>
            <person name="Ferreira P."/>
            <person name="Findley K."/>
            <person name="Foster B."/>
            <person name="Gaskell J."/>
            <person name="Glotzer D."/>
            <person name="Gorecki P."/>
            <person name="Heitman J."/>
            <person name="Hesse C."/>
            <person name="Hori C."/>
            <person name="Igarashi K."/>
            <person name="Jurgens J.A."/>
            <person name="Kallen N."/>
            <person name="Kersten P."/>
            <person name="Kohler A."/>
            <person name="Kuees U."/>
            <person name="Kumar T.K.A."/>
            <person name="Kuo A."/>
            <person name="LaButti K."/>
            <person name="Larrondo L.F."/>
            <person name="Lindquist E."/>
            <person name="Ling A."/>
            <person name="Lombard V."/>
            <person name="Lucas S."/>
            <person name="Lundell T."/>
            <person name="Martin R."/>
            <person name="McLaughlin D.J."/>
            <person name="Morgenstern I."/>
            <person name="Morin E."/>
            <person name="Murat C."/>
            <person name="Nagy L.G."/>
            <person name="Nolan M."/>
            <person name="Ohm R.A."/>
            <person name="Patyshakuliyeva A."/>
            <person name="Rokas A."/>
            <person name="Ruiz-Duenas F.J."/>
            <person name="Sabat G."/>
            <person name="Salamov A."/>
            <person name="Samejima M."/>
            <person name="Schmutz J."/>
            <person name="Slot J.C."/>
            <person name="St John F."/>
            <person name="Stenlid J."/>
            <person name="Sun H."/>
            <person name="Sun S."/>
            <person name="Syed K."/>
            <person name="Tsang A."/>
            <person name="Wiebenga A."/>
            <person name="Young D."/>
            <person name="Pisabarro A."/>
            <person name="Eastwood D.C."/>
            <person name="Martin F."/>
            <person name="Cullen D."/>
            <person name="Grigoriev I.V."/>
            <person name="Hibbett D.S."/>
        </authorList>
    </citation>
    <scope>NUCLEOTIDE SEQUENCE</scope>
    <source>
        <strain evidence="4">FP-58527</strain>
    </source>
</reference>
<dbReference type="EMBL" id="KE504153">
    <property type="protein sequence ID" value="EPS99813.1"/>
    <property type="molecule type" value="Genomic_DNA"/>
</dbReference>
<feature type="signal peptide" evidence="1">
    <location>
        <begin position="1"/>
        <end position="24"/>
    </location>
</feature>